<accession>A0A2Z3N6E7</accession>
<evidence type="ECO:0000256" key="1">
    <source>
        <dbReference type="SAM" id="MobiDB-lite"/>
    </source>
</evidence>
<dbReference type="GeneID" id="32065303"/>
<dbReference type="NCBIfam" id="TIGR02728">
    <property type="entry name" value="spore_gerQ"/>
    <property type="match status" value="1"/>
</dbReference>
<dbReference type="InterPro" id="IPR014099">
    <property type="entry name" value="Spore_coat_GerQ"/>
</dbReference>
<protein>
    <submittedName>
        <fullName evidence="2">Spore coat protein GerQ</fullName>
    </submittedName>
</protein>
<evidence type="ECO:0000313" key="3">
    <source>
        <dbReference type="Proteomes" id="UP000246996"/>
    </source>
</evidence>
<dbReference type="Pfam" id="PF09671">
    <property type="entry name" value="Spore_GerQ"/>
    <property type="match status" value="1"/>
</dbReference>
<feature type="region of interest" description="Disordered" evidence="1">
    <location>
        <begin position="1"/>
        <end position="23"/>
    </location>
</feature>
<dbReference type="Proteomes" id="UP000246996">
    <property type="component" value="Chromosome"/>
</dbReference>
<dbReference type="PIRSF" id="PIRSF038931">
    <property type="entry name" value="GerQ"/>
    <property type="match status" value="1"/>
</dbReference>
<keyword evidence="2" id="KW-0946">Virion</keyword>
<gene>
    <name evidence="2" type="primary">gerQ</name>
    <name evidence="2" type="ORF">C1N76_07975</name>
</gene>
<evidence type="ECO:0000313" key="2">
    <source>
        <dbReference type="EMBL" id="AWO74452.1"/>
    </source>
</evidence>
<organism evidence="2 3">
    <name type="scientific">Geobacillus thermoleovorans</name>
    <name type="common">Bacillus thermoleovorans</name>
    <dbReference type="NCBI Taxonomy" id="33941"/>
    <lineage>
        <taxon>Bacteria</taxon>
        <taxon>Bacillati</taxon>
        <taxon>Bacillota</taxon>
        <taxon>Bacilli</taxon>
        <taxon>Bacillales</taxon>
        <taxon>Anoxybacillaceae</taxon>
        <taxon>Geobacillus</taxon>
        <taxon>Geobacillus thermoleovorans group</taxon>
    </lineage>
</organism>
<dbReference type="EMBL" id="CP027303">
    <property type="protein sequence ID" value="AWO74452.1"/>
    <property type="molecule type" value="Genomic_DNA"/>
</dbReference>
<reference evidence="3" key="1">
    <citation type="submission" date="2018-02" db="EMBL/GenBank/DDBJ databases">
        <title>The complete genome of bacterial strain SGAirxxxx.</title>
        <authorList>
            <person name="Schuster S.C."/>
        </authorList>
    </citation>
    <scope>NUCLEOTIDE SEQUENCE [LARGE SCALE GENOMIC DNA]</scope>
    <source>
        <strain evidence="3">SGAir0734</strain>
    </source>
</reference>
<keyword evidence="2" id="KW-0167">Capsid protein</keyword>
<name>A0A2Z3N6E7_GEOTH</name>
<proteinExistence type="predicted"/>
<dbReference type="AlphaFoldDB" id="A0A2Z3N6E7"/>
<sequence length="201" mass="22219">MPNNPENQFYPPDEEQQSFYYSPFGQERQQPYASYPYGYPYPQPYYPAAYPYYYYPQAAAAPTVTPATAAAPTFGLQAPTFTAPTPTPTTAAAPAAAGAAIPGMLPLEESYIENILRLNKGKVATIYATFENNREWNAKVFRGVIEAAGRDHVILSDPQTGTRYLIPMIYLDYVTFEGEIAYEYPFAGATAATPLATYSPR</sequence>
<dbReference type="KEGG" id="gtk:GT3570_16790"/>
<dbReference type="RefSeq" id="WP_014196990.1">
    <property type="nucleotide sequence ID" value="NZ_CP014335.1"/>
</dbReference>